<dbReference type="Pfam" id="PF07866">
    <property type="entry name" value="DUF1653"/>
    <property type="match status" value="1"/>
</dbReference>
<dbReference type="EMBL" id="JACRSZ010000008">
    <property type="protein sequence ID" value="MBC8573316.1"/>
    <property type="molecule type" value="Genomic_DNA"/>
</dbReference>
<accession>A0ABR7NA91</accession>
<dbReference type="Gene3D" id="2.30.30.320">
    <property type="entry name" value="DUF1653-like domain"/>
    <property type="match status" value="1"/>
</dbReference>
<sequence length="92" mass="11185">MEECRFHIGDVVQHFKRENVNLETAEYLYRILAFAQHTENDEKLVIYQALYPPYKTCARPYDMFCSEVDREKYPNAKQKYRFEVVPVAFWPR</sequence>
<reference evidence="2 3" key="1">
    <citation type="submission" date="2020-08" db="EMBL/GenBank/DDBJ databases">
        <title>Genome public.</title>
        <authorList>
            <person name="Liu C."/>
            <person name="Sun Q."/>
        </authorList>
    </citation>
    <scope>NUCLEOTIDE SEQUENCE [LARGE SCALE GENOMIC DNA]</scope>
    <source>
        <strain evidence="2 3">NSJ-46</strain>
    </source>
</reference>
<evidence type="ECO:0000313" key="2">
    <source>
        <dbReference type="EMBL" id="MBC8573316.1"/>
    </source>
</evidence>
<evidence type="ECO:0000259" key="1">
    <source>
        <dbReference type="Pfam" id="PF07866"/>
    </source>
</evidence>
<organism evidence="2 3">
    <name type="scientific">Jingyaoa shaoxingensis</name>
    <dbReference type="NCBI Taxonomy" id="2763671"/>
    <lineage>
        <taxon>Bacteria</taxon>
        <taxon>Bacillati</taxon>
        <taxon>Bacillota</taxon>
        <taxon>Clostridia</taxon>
        <taxon>Lachnospirales</taxon>
        <taxon>Lachnospiraceae</taxon>
        <taxon>Jingyaoa</taxon>
    </lineage>
</organism>
<protein>
    <submittedName>
        <fullName evidence="2">DUF1653 domain-containing protein</fullName>
    </submittedName>
</protein>
<dbReference type="InterPro" id="IPR023387">
    <property type="entry name" value="DUF1653-like_dom"/>
</dbReference>
<proteinExistence type="predicted"/>
<feature type="domain" description="DUF1653" evidence="1">
    <location>
        <begin position="12"/>
        <end position="83"/>
    </location>
</feature>
<name>A0ABR7NA91_9FIRM</name>
<gene>
    <name evidence="2" type="ORF">H8716_09505</name>
</gene>
<keyword evidence="3" id="KW-1185">Reference proteome</keyword>
<comment type="caution">
    <text evidence="2">The sequence shown here is derived from an EMBL/GenBank/DDBJ whole genome shotgun (WGS) entry which is preliminary data.</text>
</comment>
<dbReference type="Proteomes" id="UP000657421">
    <property type="component" value="Unassembled WGS sequence"/>
</dbReference>
<dbReference type="InterPro" id="IPR037135">
    <property type="entry name" value="DUF1653-like_dom_sf"/>
</dbReference>
<evidence type="ECO:0000313" key="3">
    <source>
        <dbReference type="Proteomes" id="UP000657421"/>
    </source>
</evidence>